<comment type="caution">
    <text evidence="7">The sequence shown here is derived from an EMBL/GenBank/DDBJ whole genome shotgun (WGS) entry which is preliminary data.</text>
</comment>
<feature type="domain" description="Glycoside hydrolase family 31 TIM barrel" evidence="4">
    <location>
        <begin position="234"/>
        <end position="524"/>
    </location>
</feature>
<dbReference type="SUPFAM" id="SSF74650">
    <property type="entry name" value="Galactose mutarotase-like"/>
    <property type="match status" value="1"/>
</dbReference>
<protein>
    <submittedName>
        <fullName evidence="7">Family 31 glycosyl hydrolase</fullName>
        <ecNumber evidence="7">3.2.1.177</ecNumber>
    </submittedName>
</protein>
<dbReference type="InterPro" id="IPR051816">
    <property type="entry name" value="Glycosyl_Hydrolase_31"/>
</dbReference>
<dbReference type="Proteomes" id="UP000029046">
    <property type="component" value="Unassembled WGS sequence"/>
</dbReference>
<dbReference type="InterPro" id="IPR048395">
    <property type="entry name" value="Glyco_hydro_31_C"/>
</dbReference>
<dbReference type="PANTHER" id="PTHR43863:SF2">
    <property type="entry name" value="MALTASE-GLUCOAMYLASE"/>
    <property type="match status" value="1"/>
</dbReference>
<dbReference type="Pfam" id="PF13802">
    <property type="entry name" value="Gal_mutarotas_2"/>
    <property type="match status" value="1"/>
</dbReference>
<feature type="domain" description="Glycosyl hydrolase family 31 C-terminal" evidence="6">
    <location>
        <begin position="588"/>
        <end position="675"/>
    </location>
</feature>
<dbReference type="InterPro" id="IPR025887">
    <property type="entry name" value="Glyco_hydro_31_N_dom"/>
</dbReference>
<dbReference type="Gene3D" id="2.60.40.1180">
    <property type="entry name" value="Golgi alpha-mannosidase II"/>
    <property type="match status" value="1"/>
</dbReference>
<keyword evidence="2 7" id="KW-0326">Glycosidase</keyword>
<dbReference type="Gene3D" id="3.20.20.80">
    <property type="entry name" value="Glycosidases"/>
    <property type="match status" value="1"/>
</dbReference>
<dbReference type="InterPro" id="IPR000322">
    <property type="entry name" value="Glyco_hydro_31_TIM"/>
</dbReference>
<evidence type="ECO:0000259" key="5">
    <source>
        <dbReference type="Pfam" id="PF13802"/>
    </source>
</evidence>
<dbReference type="InterPro" id="IPR013780">
    <property type="entry name" value="Glyco_hydro_b"/>
</dbReference>
<dbReference type="GO" id="GO:0005975">
    <property type="term" value="P:carbohydrate metabolic process"/>
    <property type="evidence" value="ECO:0007669"/>
    <property type="project" value="InterPro"/>
</dbReference>
<feature type="domain" description="Glycoside hydrolase family 31 N-terminal" evidence="5">
    <location>
        <begin position="23"/>
        <end position="188"/>
    </location>
</feature>
<dbReference type="OrthoDB" id="176168at2"/>
<dbReference type="PANTHER" id="PTHR43863">
    <property type="entry name" value="HYDROLASE, PUTATIVE (AFU_ORTHOLOGUE AFUA_1G03140)-RELATED"/>
    <property type="match status" value="1"/>
</dbReference>
<dbReference type="InterPro" id="IPR011013">
    <property type="entry name" value="Gal_mutarotase_sf_dom"/>
</dbReference>
<accession>A0A087AP82</accession>
<feature type="compositionally biased region" description="Basic and acidic residues" evidence="3">
    <location>
        <begin position="533"/>
        <end position="548"/>
    </location>
</feature>
<keyword evidence="2 7" id="KW-0378">Hydrolase</keyword>
<evidence type="ECO:0000259" key="6">
    <source>
        <dbReference type="Pfam" id="PF21365"/>
    </source>
</evidence>
<reference evidence="7 8" key="1">
    <citation type="submission" date="2014-03" db="EMBL/GenBank/DDBJ databases">
        <title>Genomics of Bifidobacteria.</title>
        <authorList>
            <person name="Ventura M."/>
            <person name="Milani C."/>
            <person name="Lugli G.A."/>
        </authorList>
    </citation>
    <scope>NUCLEOTIDE SEQUENCE [LARGE SCALE GENOMIC DNA]</scope>
    <source>
        <strain evidence="7 8">LMG 11586</strain>
    </source>
</reference>
<proteinExistence type="inferred from homology"/>
<dbReference type="SUPFAM" id="SSF51011">
    <property type="entry name" value="Glycosyl hydrolase domain"/>
    <property type="match status" value="1"/>
</dbReference>
<dbReference type="GO" id="GO:0061634">
    <property type="term" value="F:alpha-D-xyloside xylohydrolase"/>
    <property type="evidence" value="ECO:0007669"/>
    <property type="project" value="UniProtKB-EC"/>
</dbReference>
<dbReference type="CDD" id="cd14752">
    <property type="entry name" value="GH31_N"/>
    <property type="match status" value="1"/>
</dbReference>
<comment type="similarity">
    <text evidence="1 2">Belongs to the glycosyl hydrolase 31 family.</text>
</comment>
<feature type="region of interest" description="Disordered" evidence="3">
    <location>
        <begin position="521"/>
        <end position="549"/>
    </location>
</feature>
<dbReference type="AlphaFoldDB" id="A0A087AP82"/>
<dbReference type="eggNOG" id="COG1501">
    <property type="taxonomic scope" value="Bacteria"/>
</dbReference>
<dbReference type="EMBL" id="JGYX01000005">
    <property type="protein sequence ID" value="KFI60582.1"/>
    <property type="molecule type" value="Genomic_DNA"/>
</dbReference>
<evidence type="ECO:0000256" key="3">
    <source>
        <dbReference type="SAM" id="MobiDB-lite"/>
    </source>
</evidence>
<dbReference type="Pfam" id="PF01055">
    <property type="entry name" value="Glyco_hydro_31_2nd"/>
    <property type="match status" value="1"/>
</dbReference>
<dbReference type="EC" id="3.2.1.177" evidence="7"/>
<evidence type="ECO:0000256" key="2">
    <source>
        <dbReference type="RuleBase" id="RU361185"/>
    </source>
</evidence>
<dbReference type="InterPro" id="IPR017853">
    <property type="entry name" value="GH"/>
</dbReference>
<organism evidence="7 8">
    <name type="scientific">Bifidobacterium pullorum subsp. gallinarum</name>
    <dbReference type="NCBI Taxonomy" id="78344"/>
    <lineage>
        <taxon>Bacteria</taxon>
        <taxon>Bacillati</taxon>
        <taxon>Actinomycetota</taxon>
        <taxon>Actinomycetes</taxon>
        <taxon>Bifidobacteriales</taxon>
        <taxon>Bifidobacteriaceae</taxon>
        <taxon>Bifidobacterium</taxon>
    </lineage>
</organism>
<dbReference type="SUPFAM" id="SSF51445">
    <property type="entry name" value="(Trans)glycosidases"/>
    <property type="match status" value="1"/>
</dbReference>
<dbReference type="RefSeq" id="WP_033507054.1">
    <property type="nucleotide sequence ID" value="NZ_JGYX01000005.1"/>
</dbReference>
<evidence type="ECO:0000259" key="4">
    <source>
        <dbReference type="Pfam" id="PF01055"/>
    </source>
</evidence>
<dbReference type="Gene3D" id="2.60.40.1760">
    <property type="entry name" value="glycosyl hydrolase (family 31)"/>
    <property type="match status" value="1"/>
</dbReference>
<evidence type="ECO:0000313" key="7">
    <source>
        <dbReference type="EMBL" id="KFI60582.1"/>
    </source>
</evidence>
<dbReference type="GO" id="GO:0030246">
    <property type="term" value="F:carbohydrate binding"/>
    <property type="evidence" value="ECO:0007669"/>
    <property type="project" value="InterPro"/>
</dbReference>
<keyword evidence="8" id="KW-1185">Reference proteome</keyword>
<evidence type="ECO:0000256" key="1">
    <source>
        <dbReference type="ARBA" id="ARBA00007806"/>
    </source>
</evidence>
<dbReference type="Pfam" id="PF21365">
    <property type="entry name" value="Glyco_hydro_31_3rd"/>
    <property type="match status" value="1"/>
</dbReference>
<evidence type="ECO:0000313" key="8">
    <source>
        <dbReference type="Proteomes" id="UP000029046"/>
    </source>
</evidence>
<name>A0A087AP82_9BIFI</name>
<dbReference type="CDD" id="cd06591">
    <property type="entry name" value="GH31_xylosidase_XylS"/>
    <property type="match status" value="1"/>
</dbReference>
<gene>
    <name evidence="7" type="ORF">BIGA_1175</name>
</gene>
<sequence length="683" mass="76468">MTITSPFTAADGALTWVGDGETVRIEPWGANSIRVRARFMQPIADADWALLPPPADAPAPTIVIADDGSQASLTNGGITVTARMPRWDGRCELTFTDADGTVLFKEADDGGALRLKSRKYEPLPGGGVRTTVTFDADPHEHLYGMGEYQQPVMDLKDTTLELAHRNSQVSVPFVVSSKGYGFLWHNPAVGRATFAKTGTQWQAAACDQIDYWVTAGDSPAQIERQYADATGHAPVMPEWGLGFWQCKLRYWNQEQLLETAREFKRRGIPIDLIVIDFFHWPLMGDFRFDEEFWPDPKAMTDELHEMGIKLMVSVWPQIDLESENYDEMRAHNYLAHVTSGKDVGMWWPRDNQFLDATNPEARAFVWGLAKRNYTDMGVDAFWLDEAEPEWGGDYDYDHYLFHIGPVNKVGNVYPQLYNKTFYDGQLEIGREGDIVNLTRAAWAGSQRYGSLVWSGDVHSTFDDLKAQITCQVHMGMAGIPWFTTDMGGFAGGDPNDPDFRELYVRWCQFSCFSPVMRNHGDRSPATKVPGKPTFDRKGNPIDHIHTGADNEPWSYGEDVERIVCKYIAVREAMRPYTRDLFAQAHADGQPVARGLFYEFPDDEAAADVADEYLFGPDLLVAPVTELGARSREVYLPGDESTTWTNLHDGAEYAGGRTVTVDAPLDVLPLFARNGADHALNGMI</sequence>